<keyword evidence="1" id="KW-0732">Signal</keyword>
<feature type="signal peptide" evidence="1">
    <location>
        <begin position="1"/>
        <end position="29"/>
    </location>
</feature>
<evidence type="ECO:0000256" key="1">
    <source>
        <dbReference type="SAM" id="SignalP"/>
    </source>
</evidence>
<name>A0A2M4CDU6_9DIPT</name>
<organism evidence="2">
    <name type="scientific">Anopheles marajoara</name>
    <dbReference type="NCBI Taxonomy" id="58244"/>
    <lineage>
        <taxon>Eukaryota</taxon>
        <taxon>Metazoa</taxon>
        <taxon>Ecdysozoa</taxon>
        <taxon>Arthropoda</taxon>
        <taxon>Hexapoda</taxon>
        <taxon>Insecta</taxon>
        <taxon>Pterygota</taxon>
        <taxon>Neoptera</taxon>
        <taxon>Endopterygota</taxon>
        <taxon>Diptera</taxon>
        <taxon>Nematocera</taxon>
        <taxon>Culicoidea</taxon>
        <taxon>Culicidae</taxon>
        <taxon>Anophelinae</taxon>
        <taxon>Anopheles</taxon>
    </lineage>
</organism>
<reference evidence="2" key="1">
    <citation type="submission" date="2018-01" db="EMBL/GenBank/DDBJ databases">
        <title>An insight into the sialome of Amazonian anophelines.</title>
        <authorList>
            <person name="Ribeiro J.M."/>
            <person name="Scarpassa V."/>
            <person name="Calvo E."/>
        </authorList>
    </citation>
    <scope>NUCLEOTIDE SEQUENCE</scope>
    <source>
        <tissue evidence="2">Salivary glands</tissue>
    </source>
</reference>
<sequence>MKKKTNQASSMMVLLSGLCCTSLERFADCDCNAKLECIGADTIIKSCTTSTTTYTAWWLVAFWAVPQTSSG</sequence>
<protein>
    <submittedName>
        <fullName evidence="2">Putative secreted protein</fullName>
    </submittedName>
</protein>
<feature type="chain" id="PRO_5014850374" evidence="1">
    <location>
        <begin position="30"/>
        <end position="71"/>
    </location>
</feature>
<dbReference type="EMBL" id="GGFJ01014342">
    <property type="protein sequence ID" value="MBW63483.1"/>
    <property type="molecule type" value="Transcribed_RNA"/>
</dbReference>
<proteinExistence type="predicted"/>
<dbReference type="AlphaFoldDB" id="A0A2M4CDU6"/>
<evidence type="ECO:0000313" key="2">
    <source>
        <dbReference type="EMBL" id="MBW63483.1"/>
    </source>
</evidence>
<accession>A0A2M4CDU6</accession>